<keyword evidence="1" id="KW-0175">Coiled coil</keyword>
<name>A0A812QDK0_9DINO</name>
<comment type="caution">
    <text evidence="2">The sequence shown here is derived from an EMBL/GenBank/DDBJ whole genome shotgun (WGS) entry which is preliminary data.</text>
</comment>
<gene>
    <name evidence="2" type="ORF">SNAT2548_LOCUS19855</name>
</gene>
<protein>
    <submittedName>
        <fullName evidence="2">Uncharacterized protein</fullName>
    </submittedName>
</protein>
<sequence>MSAQLEKVSQEVAEHRNLFALKADQADIGQMRSQLGSLGHGLAQKVDQLDRETSEFMTTAMQKITRIGEQMEQKATSGRLDQLDERLNKVLHSLERKAEDMALRRLEEQVIIFGECVEGKAERNDLQKAQEQLQELTVALDPKAEPWPPFVFQGEVFGTKLTLRLYESAWRTGTEPLTLEARM</sequence>
<feature type="coiled-coil region" evidence="1">
    <location>
        <begin position="80"/>
        <end position="139"/>
    </location>
</feature>
<reference evidence="2" key="1">
    <citation type="submission" date="2021-02" db="EMBL/GenBank/DDBJ databases">
        <authorList>
            <person name="Dougan E. K."/>
            <person name="Rhodes N."/>
            <person name="Thang M."/>
            <person name="Chan C."/>
        </authorList>
    </citation>
    <scope>NUCLEOTIDE SEQUENCE</scope>
</reference>
<dbReference type="AlphaFoldDB" id="A0A812QDK0"/>
<proteinExistence type="predicted"/>
<dbReference type="OrthoDB" id="422316at2759"/>
<keyword evidence="3" id="KW-1185">Reference proteome</keyword>
<dbReference type="EMBL" id="CAJNDS010002191">
    <property type="protein sequence ID" value="CAE7365930.1"/>
    <property type="molecule type" value="Genomic_DNA"/>
</dbReference>
<organism evidence="2 3">
    <name type="scientific">Symbiodinium natans</name>
    <dbReference type="NCBI Taxonomy" id="878477"/>
    <lineage>
        <taxon>Eukaryota</taxon>
        <taxon>Sar</taxon>
        <taxon>Alveolata</taxon>
        <taxon>Dinophyceae</taxon>
        <taxon>Suessiales</taxon>
        <taxon>Symbiodiniaceae</taxon>
        <taxon>Symbiodinium</taxon>
    </lineage>
</organism>
<evidence type="ECO:0000313" key="3">
    <source>
        <dbReference type="Proteomes" id="UP000604046"/>
    </source>
</evidence>
<evidence type="ECO:0000313" key="2">
    <source>
        <dbReference type="EMBL" id="CAE7365930.1"/>
    </source>
</evidence>
<accession>A0A812QDK0</accession>
<dbReference type="Proteomes" id="UP000604046">
    <property type="component" value="Unassembled WGS sequence"/>
</dbReference>
<evidence type="ECO:0000256" key="1">
    <source>
        <dbReference type="SAM" id="Coils"/>
    </source>
</evidence>